<sequence length="253" mass="29227">MAQRTTLYVMYMPYTLKEYNVGQLLTTCRVSEREADKGMRVAVLENKPIKNEETAEPCQYTSKVLDFSKKVPGFFRAIAPSGSLTMSEISYNAFPVCKTTYTSGALSEKKFKARIDTLFFEGHKPPVDPFTDGIVAERCEVLDLVHGQQIAENINLAEIKDESGNLLFPADWEKSHTPVMTIFKRVHIDLNIPIIGKRYIEDIDKFMRKMFTQGHQEVIKYYNEWKNMTMDDVRKEEEKTKAHLEEKYPSSKK</sequence>
<evidence type="ECO:0000259" key="2">
    <source>
        <dbReference type="Pfam" id="PF02121"/>
    </source>
</evidence>
<dbReference type="OrthoDB" id="18453at2759"/>
<dbReference type="OMA" id="QHNVHEL"/>
<dbReference type="PANTHER" id="PTHR10658:SF11">
    <property type="entry name" value="VIBRATOR, ISOFORM B"/>
    <property type="match status" value="1"/>
</dbReference>
<reference evidence="3" key="1">
    <citation type="submission" date="2011-01" db="EMBL/GenBank/DDBJ databases">
        <title>The Genome Sequence of Nematocida parisii strain ERTm3.</title>
        <authorList>
            <consortium name="The Broad Institute Genome Sequencing Platform"/>
            <consortium name="The Broad Institute Genome Sequencing Center for Infectious Disease"/>
            <person name="Cuomo C."/>
            <person name="Troemel E."/>
            <person name="Young S.K."/>
            <person name="Zeng Q."/>
            <person name="Gargeya S."/>
            <person name="Fitzgerald M."/>
            <person name="Haas B."/>
            <person name="Abouelleil A."/>
            <person name="Alvarado L."/>
            <person name="Arachchi H.M."/>
            <person name="Berlin A."/>
            <person name="Chapman S.B."/>
            <person name="Gearin G."/>
            <person name="Goldberg J."/>
            <person name="Griggs A."/>
            <person name="Gujja S."/>
            <person name="Hansen M."/>
            <person name="Heiman D."/>
            <person name="Howarth C."/>
            <person name="Larimer J."/>
            <person name="Lui A."/>
            <person name="MacDonald P.J.P."/>
            <person name="McCowen C."/>
            <person name="Montmayeur A."/>
            <person name="Murphy C."/>
            <person name="Neiman D."/>
            <person name="Pearson M."/>
            <person name="Priest M."/>
            <person name="Roberts A."/>
            <person name="Saif S."/>
            <person name="Shea T."/>
            <person name="Sisk P."/>
            <person name="Stolte C."/>
            <person name="Sykes S."/>
            <person name="Wortman J."/>
            <person name="Nusbaum C."/>
            <person name="Birren B."/>
        </authorList>
    </citation>
    <scope>NUCLEOTIDE SEQUENCE</scope>
    <source>
        <strain evidence="3">ERTm3</strain>
    </source>
</reference>
<dbReference type="HOGENOM" id="CLU_1098753_0_0_1"/>
<dbReference type="VEuPathDB" id="MicrosporidiaDB:NEQG_01423"/>
<dbReference type="InParanoid" id="I3EHN6"/>
<dbReference type="STRING" id="935791.I3EHN6"/>
<dbReference type="Proteomes" id="UP000002872">
    <property type="component" value="Unassembled WGS sequence"/>
</dbReference>
<gene>
    <name evidence="3" type="ORF">NEQG_01423</name>
</gene>
<evidence type="ECO:0000313" key="4">
    <source>
        <dbReference type="Proteomes" id="UP000002872"/>
    </source>
</evidence>
<protein>
    <recommendedName>
        <fullName evidence="2">Phosphatidylinositol transfer protein N-terminal domain-containing protein</fullName>
    </recommendedName>
</protein>
<dbReference type="Pfam" id="PF02121">
    <property type="entry name" value="IP_trans"/>
    <property type="match status" value="1"/>
</dbReference>
<organism evidence="3 4">
    <name type="scientific">Nematocida parisii (strain ERTm3)</name>
    <name type="common">Nematode killer fungus</name>
    <dbReference type="NCBI Taxonomy" id="935791"/>
    <lineage>
        <taxon>Eukaryota</taxon>
        <taxon>Fungi</taxon>
        <taxon>Fungi incertae sedis</taxon>
        <taxon>Microsporidia</taxon>
        <taxon>Nematocida</taxon>
    </lineage>
</organism>
<dbReference type="SUPFAM" id="SSF55961">
    <property type="entry name" value="Bet v1-like"/>
    <property type="match status" value="1"/>
</dbReference>
<dbReference type="EMBL" id="GL870878">
    <property type="protein sequence ID" value="EIJ88733.1"/>
    <property type="molecule type" value="Genomic_DNA"/>
</dbReference>
<keyword evidence="4" id="KW-1185">Reference proteome</keyword>
<feature type="region of interest" description="Disordered" evidence="1">
    <location>
        <begin position="234"/>
        <end position="253"/>
    </location>
</feature>
<dbReference type="InterPro" id="IPR023393">
    <property type="entry name" value="START-like_dom_sf"/>
</dbReference>
<dbReference type="GO" id="GO:0005548">
    <property type="term" value="F:phospholipid transporter activity"/>
    <property type="evidence" value="ECO:0007669"/>
    <property type="project" value="InterPro"/>
</dbReference>
<dbReference type="InterPro" id="IPR001666">
    <property type="entry name" value="PI_transfer"/>
</dbReference>
<dbReference type="Gene3D" id="3.30.530.20">
    <property type="match status" value="1"/>
</dbReference>
<feature type="domain" description="Phosphatidylinositol transfer protein N-terminal" evidence="2">
    <location>
        <begin position="5"/>
        <end position="241"/>
    </location>
</feature>
<dbReference type="AlphaFoldDB" id="I3EHN6"/>
<dbReference type="InterPro" id="IPR055261">
    <property type="entry name" value="PI_transfer_N"/>
</dbReference>
<evidence type="ECO:0000256" key="1">
    <source>
        <dbReference type="SAM" id="MobiDB-lite"/>
    </source>
</evidence>
<proteinExistence type="predicted"/>
<dbReference type="PANTHER" id="PTHR10658">
    <property type="entry name" value="PHOSPHATIDYLINOSITOL TRANSFER PROTEIN"/>
    <property type="match status" value="1"/>
</dbReference>
<evidence type="ECO:0000313" key="3">
    <source>
        <dbReference type="EMBL" id="EIJ88733.1"/>
    </source>
</evidence>
<name>I3EHN6_NEMP3</name>
<dbReference type="PRINTS" id="PR00391">
    <property type="entry name" value="PITRANSFER"/>
</dbReference>
<accession>I3EHN6</accession>